<dbReference type="GO" id="GO:0005739">
    <property type="term" value="C:mitochondrion"/>
    <property type="evidence" value="ECO:0007669"/>
    <property type="project" value="TreeGrafter"/>
</dbReference>
<keyword evidence="11" id="KW-0653">Protein transport</keyword>
<feature type="compositionally biased region" description="Polar residues" evidence="19">
    <location>
        <begin position="1"/>
        <end position="19"/>
    </location>
</feature>
<dbReference type="UniPathway" id="UPA00109">
    <property type="reaction ID" value="UER00180"/>
</dbReference>
<keyword evidence="12" id="KW-1133">Transmembrane helix</keyword>
<organism evidence="22 23">
    <name type="scientific">Mytilus coruscus</name>
    <name type="common">Sea mussel</name>
    <dbReference type="NCBI Taxonomy" id="42192"/>
    <lineage>
        <taxon>Eukaryota</taxon>
        <taxon>Metazoa</taxon>
        <taxon>Spiralia</taxon>
        <taxon>Lophotrochozoa</taxon>
        <taxon>Mollusca</taxon>
        <taxon>Bivalvia</taxon>
        <taxon>Autobranchia</taxon>
        <taxon>Pteriomorphia</taxon>
        <taxon>Mytilida</taxon>
        <taxon>Mytiloidea</taxon>
        <taxon>Mytilidae</taxon>
        <taxon>Mytilinae</taxon>
        <taxon>Mytilus</taxon>
    </lineage>
</organism>
<evidence type="ECO:0000256" key="12">
    <source>
        <dbReference type="ARBA" id="ARBA00022989"/>
    </source>
</evidence>
<evidence type="ECO:0000313" key="22">
    <source>
        <dbReference type="EMBL" id="CAC5410870.1"/>
    </source>
</evidence>
<evidence type="ECO:0000256" key="5">
    <source>
        <dbReference type="ARBA" id="ARBA00022448"/>
    </source>
</evidence>
<evidence type="ECO:0000256" key="6">
    <source>
        <dbReference type="ARBA" id="ARBA00022679"/>
    </source>
</evidence>
<feature type="region of interest" description="Disordered" evidence="19">
    <location>
        <begin position="1"/>
        <end position="54"/>
    </location>
</feature>
<dbReference type="Pfam" id="PF03911">
    <property type="entry name" value="Sec61_beta"/>
    <property type="match status" value="1"/>
</dbReference>
<dbReference type="PRINTS" id="PR00475">
    <property type="entry name" value="HEXOKINASE"/>
</dbReference>
<evidence type="ECO:0000256" key="1">
    <source>
        <dbReference type="ARBA" id="ARBA00004888"/>
    </source>
</evidence>
<keyword evidence="5" id="KW-0813">Transport</keyword>
<dbReference type="Gene3D" id="3.30.420.40">
    <property type="match status" value="1"/>
</dbReference>
<dbReference type="GO" id="GO:0015031">
    <property type="term" value="P:protein transport"/>
    <property type="evidence" value="ECO:0007669"/>
    <property type="project" value="UniProtKB-KW"/>
</dbReference>
<evidence type="ECO:0000256" key="10">
    <source>
        <dbReference type="ARBA" id="ARBA00022840"/>
    </source>
</evidence>
<keyword evidence="14" id="KW-0472">Membrane</keyword>
<dbReference type="Proteomes" id="UP000507470">
    <property type="component" value="Unassembled WGS sequence"/>
</dbReference>
<dbReference type="Pfam" id="PF00349">
    <property type="entry name" value="Hexokinase_1"/>
    <property type="match status" value="1"/>
</dbReference>
<dbReference type="InterPro" id="IPR022672">
    <property type="entry name" value="Hexokinase_N"/>
</dbReference>
<keyword evidence="9 18" id="KW-0418">Kinase</keyword>
<dbReference type="PANTHER" id="PTHR19443:SF54">
    <property type="entry name" value="PHOSPHOTRANSFERASE"/>
    <property type="match status" value="1"/>
</dbReference>
<dbReference type="EMBL" id="CACVKT020007820">
    <property type="protein sequence ID" value="CAC5410870.1"/>
    <property type="molecule type" value="Genomic_DNA"/>
</dbReference>
<evidence type="ECO:0000256" key="9">
    <source>
        <dbReference type="ARBA" id="ARBA00022777"/>
    </source>
</evidence>
<reference evidence="22 23" key="1">
    <citation type="submission" date="2020-06" db="EMBL/GenBank/DDBJ databases">
        <authorList>
            <person name="Li R."/>
            <person name="Bekaert M."/>
        </authorList>
    </citation>
    <scope>NUCLEOTIDE SEQUENCE [LARGE SCALE GENOMIC DNA]</scope>
    <source>
        <strain evidence="23">wild</strain>
    </source>
</reference>
<dbReference type="EC" id="2.7.1.-" evidence="18"/>
<protein>
    <recommendedName>
        <fullName evidence="18">Phosphotransferase</fullName>
        <ecNumber evidence="18">2.7.1.-</ecNumber>
    </recommendedName>
</protein>
<dbReference type="OrthoDB" id="419537at2759"/>
<evidence type="ECO:0000256" key="13">
    <source>
        <dbReference type="ARBA" id="ARBA00023010"/>
    </source>
</evidence>
<dbReference type="Gene3D" id="3.40.367.20">
    <property type="match status" value="1"/>
</dbReference>
<dbReference type="UniPathway" id="UPA00242"/>
<dbReference type="Pfam" id="PF03727">
    <property type="entry name" value="Hexokinase_2"/>
    <property type="match status" value="1"/>
</dbReference>
<evidence type="ECO:0000256" key="11">
    <source>
        <dbReference type="ARBA" id="ARBA00022927"/>
    </source>
</evidence>
<evidence type="ECO:0000256" key="2">
    <source>
        <dbReference type="ARBA" id="ARBA00005028"/>
    </source>
</evidence>
<dbReference type="GO" id="GO:0004340">
    <property type="term" value="F:glucokinase activity"/>
    <property type="evidence" value="ECO:0007669"/>
    <property type="project" value="TreeGrafter"/>
</dbReference>
<dbReference type="SUPFAM" id="SSF53067">
    <property type="entry name" value="Actin-like ATPase domain"/>
    <property type="match status" value="2"/>
</dbReference>
<dbReference type="GO" id="GO:0005829">
    <property type="term" value="C:cytosol"/>
    <property type="evidence" value="ECO:0007669"/>
    <property type="project" value="TreeGrafter"/>
</dbReference>
<comment type="catalytic activity">
    <reaction evidence="17">
        <text>D-glucose + ATP = D-glucose 6-phosphate + ADP + H(+)</text>
        <dbReference type="Rhea" id="RHEA:17825"/>
        <dbReference type="ChEBI" id="CHEBI:4167"/>
        <dbReference type="ChEBI" id="CHEBI:15378"/>
        <dbReference type="ChEBI" id="CHEBI:30616"/>
        <dbReference type="ChEBI" id="CHEBI:61548"/>
        <dbReference type="ChEBI" id="CHEBI:456216"/>
        <dbReference type="EC" id="2.7.1.1"/>
    </reaction>
    <physiologicalReaction direction="left-to-right" evidence="17">
        <dbReference type="Rhea" id="RHEA:17826"/>
    </physiologicalReaction>
</comment>
<keyword evidence="13" id="KW-0811">Translocation</keyword>
<comment type="subcellular location">
    <subcellularLocation>
        <location evidence="15">Endomembrane system</location>
        <topology evidence="15">Single-pass membrane protein</topology>
    </subcellularLocation>
</comment>
<dbReference type="GO" id="GO:0006096">
    <property type="term" value="P:glycolytic process"/>
    <property type="evidence" value="ECO:0007669"/>
    <property type="project" value="UniProtKB-UniPathway"/>
</dbReference>
<sequence length="549" mass="60262">MPAPASSTSVGAGRSPSSKTVSPRSGGGGSTTRQRKTTSSSGNARKSVAGGGSSSAGMWRFYTEDSPGIKVGPVPVLVMNVLVIQQKSSVDFDIVLTVCNILQGLIFTEEHMQKLMLTFEEQINYANNPNETEQKKSDLWWGYTFVSGVLQGNENGKYLGLDLGGTNFRIVLVEFVTGIAETTTKYFNIHSQLLTGPCEKVFDQIAASIQMFLHDEEVRNDKPIPLGFTFSFPSEQTSLKHCTIKTWTKSFQCTTGVGLDPCILLEDAIHRLGGLSPSVNIVARIGDSTGTLMASIYADKHCTASLILGTGSNACIVEDRERYKRVSTEDAHSDKILVDVEWGALGDNGCLDFYKNEFEREVNKFSNHPNSYTLEKSFSGMYIGELVRLCLVKLIDNKALFNGTSSKKLNTRWSLNAKSVASIESEIDGSNNNTLNVLKEFDLHDEDISVTEEDIALVKEVCYLVSQRGAYIVASALAVLLKRMEKKEISVGIDGSLYEHHPNYHEHMTEVLNRLLPDIKVKLFLIKDGSGEGAAFVAAVAMKDLEEHH</sequence>
<feature type="domain" description="Hexokinase N-terminal" evidence="20">
    <location>
        <begin position="100"/>
        <end position="297"/>
    </location>
</feature>
<dbReference type="GO" id="GO:0005536">
    <property type="term" value="F:D-glucose binding"/>
    <property type="evidence" value="ECO:0007669"/>
    <property type="project" value="InterPro"/>
</dbReference>
<dbReference type="InterPro" id="IPR043129">
    <property type="entry name" value="ATPase_NBD"/>
</dbReference>
<keyword evidence="7" id="KW-0812">Transmembrane</keyword>
<dbReference type="PANTHER" id="PTHR19443">
    <property type="entry name" value="HEXOKINASE"/>
    <property type="match status" value="1"/>
</dbReference>
<dbReference type="GO" id="GO:0008865">
    <property type="term" value="F:fructokinase activity"/>
    <property type="evidence" value="ECO:0007669"/>
    <property type="project" value="TreeGrafter"/>
</dbReference>
<evidence type="ECO:0000256" key="4">
    <source>
        <dbReference type="ARBA" id="ARBA00009225"/>
    </source>
</evidence>
<keyword evidence="10 18" id="KW-0067">ATP-binding</keyword>
<evidence type="ECO:0000256" key="18">
    <source>
        <dbReference type="RuleBase" id="RU362007"/>
    </source>
</evidence>
<dbReference type="GO" id="GO:0005524">
    <property type="term" value="F:ATP binding"/>
    <property type="evidence" value="ECO:0007669"/>
    <property type="project" value="UniProtKB-UniRule"/>
</dbReference>
<keyword evidence="6 18" id="KW-0808">Transferase</keyword>
<dbReference type="GO" id="GO:0012505">
    <property type="term" value="C:endomembrane system"/>
    <property type="evidence" value="ECO:0007669"/>
    <property type="project" value="UniProtKB-SubCell"/>
</dbReference>
<evidence type="ECO:0000256" key="8">
    <source>
        <dbReference type="ARBA" id="ARBA00022741"/>
    </source>
</evidence>
<comment type="similarity">
    <text evidence="3">Belongs to the SEC61-beta family.</text>
</comment>
<evidence type="ECO:0000256" key="14">
    <source>
        <dbReference type="ARBA" id="ARBA00023136"/>
    </source>
</evidence>
<comment type="catalytic activity">
    <reaction evidence="16">
        <text>a D-hexose + ATP = a D-hexose 6-phosphate + ADP + H(+)</text>
        <dbReference type="Rhea" id="RHEA:22740"/>
        <dbReference type="ChEBI" id="CHEBI:4194"/>
        <dbReference type="ChEBI" id="CHEBI:15378"/>
        <dbReference type="ChEBI" id="CHEBI:30616"/>
        <dbReference type="ChEBI" id="CHEBI:229467"/>
        <dbReference type="ChEBI" id="CHEBI:456216"/>
        <dbReference type="EC" id="2.7.1.1"/>
    </reaction>
    <physiologicalReaction direction="left-to-right" evidence="16">
        <dbReference type="Rhea" id="RHEA:22741"/>
    </physiologicalReaction>
</comment>
<comment type="pathway">
    <text evidence="1">Carbohydrate degradation; glycolysis; D-glyceraldehyde 3-phosphate and glycerone phosphate from D-glucose: step 1/4.</text>
</comment>
<dbReference type="AlphaFoldDB" id="A0A6J8DVQ5"/>
<gene>
    <name evidence="22" type="ORF">MCOR_44028</name>
</gene>
<comment type="similarity">
    <text evidence="4 18">Belongs to the hexokinase family.</text>
</comment>
<dbReference type="GO" id="GO:0006006">
    <property type="term" value="P:glucose metabolic process"/>
    <property type="evidence" value="ECO:0007669"/>
    <property type="project" value="TreeGrafter"/>
</dbReference>
<keyword evidence="23" id="KW-1185">Reference proteome</keyword>
<evidence type="ECO:0000259" key="21">
    <source>
        <dbReference type="Pfam" id="PF03727"/>
    </source>
</evidence>
<evidence type="ECO:0000256" key="16">
    <source>
        <dbReference type="ARBA" id="ARBA00044613"/>
    </source>
</evidence>
<evidence type="ECO:0000256" key="15">
    <source>
        <dbReference type="ARBA" id="ARBA00037847"/>
    </source>
</evidence>
<evidence type="ECO:0000256" key="3">
    <source>
        <dbReference type="ARBA" id="ARBA00006103"/>
    </source>
</evidence>
<keyword evidence="8 18" id="KW-0547">Nucleotide-binding</keyword>
<accession>A0A6J8DVQ5</accession>
<feature type="domain" description="Hexokinase C-terminal" evidence="21">
    <location>
        <begin position="305"/>
        <end position="540"/>
    </location>
</feature>
<evidence type="ECO:0000256" key="7">
    <source>
        <dbReference type="ARBA" id="ARBA00022692"/>
    </source>
</evidence>
<comment type="pathway">
    <text evidence="2">Carbohydrate metabolism; hexose metabolism.</text>
</comment>
<evidence type="ECO:0000256" key="17">
    <source>
        <dbReference type="ARBA" id="ARBA00048160"/>
    </source>
</evidence>
<dbReference type="InterPro" id="IPR001312">
    <property type="entry name" value="Hexokinase"/>
</dbReference>
<evidence type="ECO:0000259" key="20">
    <source>
        <dbReference type="Pfam" id="PF00349"/>
    </source>
</evidence>
<evidence type="ECO:0000313" key="23">
    <source>
        <dbReference type="Proteomes" id="UP000507470"/>
    </source>
</evidence>
<dbReference type="InterPro" id="IPR016482">
    <property type="entry name" value="SecG/Sec61-beta/Sbh"/>
</dbReference>
<dbReference type="PROSITE" id="PS51748">
    <property type="entry name" value="HEXOKINASE_2"/>
    <property type="match status" value="1"/>
</dbReference>
<evidence type="ECO:0000256" key="19">
    <source>
        <dbReference type="SAM" id="MobiDB-lite"/>
    </source>
</evidence>
<proteinExistence type="inferred from homology"/>
<keyword evidence="18" id="KW-0324">Glycolysis</keyword>
<name>A0A6J8DVQ5_MYTCO</name>
<dbReference type="GO" id="GO:0001678">
    <property type="term" value="P:intracellular glucose homeostasis"/>
    <property type="evidence" value="ECO:0007669"/>
    <property type="project" value="InterPro"/>
</dbReference>
<dbReference type="InterPro" id="IPR022673">
    <property type="entry name" value="Hexokinase_C"/>
</dbReference>